<evidence type="ECO:0000313" key="3">
    <source>
        <dbReference type="EMBL" id="ETJ17484.1"/>
    </source>
</evidence>
<proteinExistence type="predicted"/>
<protein>
    <recommendedName>
        <fullName evidence="2">VWFA domain-containing protein</fullName>
    </recommendedName>
</protein>
<dbReference type="Gene3D" id="3.40.50.410">
    <property type="entry name" value="von Willebrand factor, type A domain"/>
    <property type="match status" value="1"/>
</dbReference>
<dbReference type="AlphaFoldDB" id="W1WM20"/>
<dbReference type="PROSITE" id="PS50234">
    <property type="entry name" value="VWFA"/>
    <property type="match status" value="1"/>
</dbReference>
<reference evidence="3" key="1">
    <citation type="submission" date="2013-12" db="EMBL/GenBank/DDBJ databases">
        <title>A Varibaculum cambriense genome reconstructed from a premature infant gut community with otherwise low bacterial novelty that shifts toward anaerobic metabolism during the third week of life.</title>
        <authorList>
            <person name="Brown C.T."/>
            <person name="Sharon I."/>
            <person name="Thomas B.C."/>
            <person name="Castelle C.J."/>
            <person name="Morowitz M.J."/>
            <person name="Banfield J.F."/>
        </authorList>
    </citation>
    <scope>NUCLEOTIDE SEQUENCE</scope>
</reference>
<keyword evidence="1" id="KW-0812">Transmembrane</keyword>
<feature type="domain" description="VWFA" evidence="2">
    <location>
        <begin position="87"/>
        <end position="337"/>
    </location>
</feature>
<gene>
    <name evidence="3" type="ORF">Q604_UNBC18767G0001</name>
</gene>
<evidence type="ECO:0000259" key="2">
    <source>
        <dbReference type="PROSITE" id="PS50234"/>
    </source>
</evidence>
<dbReference type="InterPro" id="IPR036465">
    <property type="entry name" value="vWFA_dom_sf"/>
</dbReference>
<sequence length="1022" mass="116000">MRKLLKAKGACTFITLICIITIIVSLLSIRSIKYNNYAGIYNNKGTNENGYMDVNLTSKNDVLVSLNDSVNVKYEVEPKIINTKLDDIIFVIDLSKYMRENNTGDRSTGRINCVEQVLQKLKQDNNIKGTNCFFVGYNSEWTNESLENYNNRFKTYSESADGKLNNFFKLNNPLSGEQLDKIKDIPNENFNFYNNSSNKGDYYIKLEKNLGDALSTANNYLSKIESKERNKGIIMFSRRACLYSTDIYANIDDNRSLEYENILNDIKKKDYQITTVNLSIDEKIPNYSETNDELLKLHKKLSLLSPQKDYNYIVAEPEKSNEEYQYGSYGDKLWNNIFPKIILGTSDSSATCSVKNIKLVFGKCDNDNFQVSNLLINNKNYEISQENGQLVIDIPEEYIKYSRDPNNSNQFIANPVQVSFSMKVVKGVNNIYFGTQNNGDVKAELSYSSEVAGKNDEIITVIDTTRVTTSKLMDIKLNPNLVEPDPHEFETEAGNGFNVKYKVDVTSLDNLESTITKSKIDEVLFLIDFYKNDNLQGNYFGNGLNNKIIHASNLNHMKKGIYGMTKDGAVEVRGNDERNQYNNIKLDLSEVNLLDNSSILESRAKKIDDLYNKQSENSNVMKALKTADDVLQTEGEKNKNKAIVLMITGRFQVDKDELSQLINRGYKIIITDLSYTDKKTSQANESIKQLISYLGTNNFVDGQYDDGGSSFVNNSCDLVGEKINKLLDSAFDDRIYDLKNINFTFDLGEGFSLESNDAEISYIDSSGKTKTCKNTFQQNGKIRKVNIPDITFTSEILDGTTSQNEVKVKYTPYINNDEVKEGKIYLKFIPKFIKYTSDNPVVFGTKETVNTNNYFSYLNVNEDEERKNILTPAIRWRQVDIDHGIYKQINDGKAEYIEGDNKYINGSIVTCASNINNMSLANNIITLSIDSNSSIVEQPKLYKYDSTEKKVSDISGYKISQRDEKTFDISDVDNSDVILLYSIKLSGNNNIKEYINKISANSSDDKPVNIPVDNNGNLPDLF</sequence>
<dbReference type="EMBL" id="AZMM01018767">
    <property type="protein sequence ID" value="ETJ17484.1"/>
    <property type="molecule type" value="Genomic_DNA"/>
</dbReference>
<feature type="transmembrane region" description="Helical" evidence="1">
    <location>
        <begin position="12"/>
        <end position="29"/>
    </location>
</feature>
<name>W1WM20_9ZZZZ</name>
<comment type="caution">
    <text evidence="3">The sequence shown here is derived from an EMBL/GenBank/DDBJ whole genome shotgun (WGS) entry which is preliminary data.</text>
</comment>
<accession>W1WM20</accession>
<keyword evidence="1" id="KW-1133">Transmembrane helix</keyword>
<evidence type="ECO:0000256" key="1">
    <source>
        <dbReference type="SAM" id="Phobius"/>
    </source>
</evidence>
<dbReference type="InterPro" id="IPR002035">
    <property type="entry name" value="VWF_A"/>
</dbReference>
<organism evidence="3">
    <name type="scientific">human gut metagenome</name>
    <dbReference type="NCBI Taxonomy" id="408170"/>
    <lineage>
        <taxon>unclassified sequences</taxon>
        <taxon>metagenomes</taxon>
        <taxon>organismal metagenomes</taxon>
    </lineage>
</organism>
<dbReference type="SUPFAM" id="SSF53300">
    <property type="entry name" value="vWA-like"/>
    <property type="match status" value="2"/>
</dbReference>
<keyword evidence="1" id="KW-0472">Membrane</keyword>